<reference evidence="1 2" key="1">
    <citation type="submission" date="2015-02" db="EMBL/GenBank/DDBJ databases">
        <title>Genome sequene of Rhodovulum sulfidophilum DSM 2351.</title>
        <authorList>
            <person name="Nagao N."/>
        </authorList>
    </citation>
    <scope>NUCLEOTIDE SEQUENCE [LARGE SCALE GENOMIC DNA]</scope>
    <source>
        <strain evidence="1 2">DSM 2351</strain>
    </source>
</reference>
<dbReference type="AlphaFoldDB" id="A0A0D6AXU1"/>
<evidence type="ECO:0000313" key="2">
    <source>
        <dbReference type="Proteomes" id="UP000064912"/>
    </source>
</evidence>
<proteinExistence type="predicted"/>
<accession>A0A0D6AXU1</accession>
<organism evidence="1 2">
    <name type="scientific">Rhodovulum sulfidophilum</name>
    <name type="common">Rhodobacter sulfidophilus</name>
    <dbReference type="NCBI Taxonomy" id="35806"/>
    <lineage>
        <taxon>Bacteria</taxon>
        <taxon>Pseudomonadati</taxon>
        <taxon>Pseudomonadota</taxon>
        <taxon>Alphaproteobacteria</taxon>
        <taxon>Rhodobacterales</taxon>
        <taxon>Paracoccaceae</taxon>
        <taxon>Rhodovulum</taxon>
    </lineage>
</organism>
<dbReference type="EMBL" id="AP014800">
    <property type="protein sequence ID" value="BAQ67244.1"/>
    <property type="molecule type" value="Genomic_DNA"/>
</dbReference>
<dbReference type="Proteomes" id="UP000064912">
    <property type="component" value="Chromosome"/>
</dbReference>
<name>A0A0D6AXU1_RHOSU</name>
<protein>
    <submittedName>
        <fullName evidence="1">Uncharacterized protein</fullName>
    </submittedName>
</protein>
<dbReference type="PATRIC" id="fig|35806.4.peg.72"/>
<evidence type="ECO:0000313" key="1">
    <source>
        <dbReference type="EMBL" id="BAQ67244.1"/>
    </source>
</evidence>
<sequence>MQNPPAILIQKTPSGLMPYGPHSGPMLDDLPIGQVLTAKPRKGRLLPWNGAYWAGLRTAVENSEAWPTDKHLHQDLKRLCGYVEHYFSPLSGQWEIRVQSTAFDRMGQPEFAAFFRLAQMRFAQQMGFDPWAVGSAA</sequence>
<dbReference type="KEGG" id="rsu:NHU_00072"/>
<gene>
    <name evidence="1" type="ORF">NHU_00072</name>
</gene>